<dbReference type="Proteomes" id="UP000198816">
    <property type="component" value="Unassembled WGS sequence"/>
</dbReference>
<name>A0A1H2Q6S0_THIRO</name>
<organism evidence="1 2">
    <name type="scientific">Thiocapsa roseopersicina</name>
    <dbReference type="NCBI Taxonomy" id="1058"/>
    <lineage>
        <taxon>Bacteria</taxon>
        <taxon>Pseudomonadati</taxon>
        <taxon>Pseudomonadota</taxon>
        <taxon>Gammaproteobacteria</taxon>
        <taxon>Chromatiales</taxon>
        <taxon>Chromatiaceae</taxon>
        <taxon>Thiocapsa</taxon>
    </lineage>
</organism>
<keyword evidence="2" id="KW-1185">Reference proteome</keyword>
<reference evidence="2" key="1">
    <citation type="submission" date="2016-10" db="EMBL/GenBank/DDBJ databases">
        <authorList>
            <person name="Varghese N."/>
            <person name="Submissions S."/>
        </authorList>
    </citation>
    <scope>NUCLEOTIDE SEQUENCE [LARGE SCALE GENOMIC DNA]</scope>
    <source>
        <strain evidence="2">DSM 217</strain>
    </source>
</reference>
<dbReference type="PANTHER" id="PTHR17985">
    <property type="entry name" value="SER/THR-RICH PROTEIN T10 IN DGCR REGION"/>
    <property type="match status" value="1"/>
</dbReference>
<dbReference type="RefSeq" id="WP_093027072.1">
    <property type="nucleotide sequence ID" value="NZ_FNNZ01000001.1"/>
</dbReference>
<dbReference type="EMBL" id="FNNZ01000001">
    <property type="protein sequence ID" value="SDW02119.1"/>
    <property type="molecule type" value="Genomic_DNA"/>
</dbReference>
<sequence length="249" mass="27142">MCTFVILMRPGHAWPVLIAANRDEMRTRPSRPPGRHWPDRAEVRAGLDLKSGGSWLGVNDHGLVAAVMNRQGTLGALPGKRSRGELVLEALDHAEASEAARALADLDPAAYRPFNLVLADPRSAYWLRHGGDGDIRVHPVAPGLHMLSATELDDLDHPRIAEHLPRFLAAQIPDPDAEDWSAWRDLLASNQCRPDAGPEGAMTFERPDGFGTRSGALIAIPLYPGYGSGPIWMHAEGRPDEAQFLQVPS</sequence>
<accession>A0A1H2Q6S0</accession>
<dbReference type="Pfam" id="PF05742">
    <property type="entry name" value="TANGO2"/>
    <property type="match status" value="1"/>
</dbReference>
<dbReference type="Gene3D" id="3.60.60.10">
    <property type="entry name" value="Penicillin V Acylase, Chain A"/>
    <property type="match status" value="1"/>
</dbReference>
<dbReference type="InterPro" id="IPR008551">
    <property type="entry name" value="TANGO2"/>
</dbReference>
<dbReference type="PANTHER" id="PTHR17985:SF8">
    <property type="entry name" value="TRANSPORT AND GOLGI ORGANIZATION PROTEIN 2 HOMOLOG"/>
    <property type="match status" value="1"/>
</dbReference>
<protein>
    <submittedName>
        <fullName evidence="1">Uncharacterized conserved protein, contains NRDE domain</fullName>
    </submittedName>
</protein>
<evidence type="ECO:0000313" key="1">
    <source>
        <dbReference type="EMBL" id="SDW02119.1"/>
    </source>
</evidence>
<evidence type="ECO:0000313" key="2">
    <source>
        <dbReference type="Proteomes" id="UP000198816"/>
    </source>
</evidence>
<dbReference type="STRING" id="1058.SAMN05421783_101111"/>
<dbReference type="AlphaFoldDB" id="A0A1H2Q6S0"/>
<proteinExistence type="predicted"/>
<dbReference type="OrthoDB" id="4380123at2"/>
<gene>
    <name evidence="1" type="ORF">SAMN05421783_101111</name>
</gene>